<dbReference type="InterPro" id="IPR013346">
    <property type="entry name" value="NrdE_NrdA_C"/>
</dbReference>
<dbReference type="InterPro" id="IPR003587">
    <property type="entry name" value="Hint_dom_N"/>
</dbReference>
<evidence type="ECO:0000256" key="5">
    <source>
        <dbReference type="ARBA" id="ARBA00022813"/>
    </source>
</evidence>
<comment type="similarity">
    <text evidence="1">Belongs to the ribonucleoside diphosphate reductase large chain family.</text>
</comment>
<dbReference type="Pfam" id="PF14528">
    <property type="entry name" value="LAGLIDADG_3"/>
    <property type="match status" value="1"/>
</dbReference>
<dbReference type="Gene3D" id="2.170.16.10">
    <property type="entry name" value="Hedgehog/Intein (Hint) domain"/>
    <property type="match status" value="1"/>
</dbReference>
<accession>A0A6C0L2K6</accession>
<feature type="domain" description="DOD-type homing endonuclease" evidence="10">
    <location>
        <begin position="423"/>
        <end position="558"/>
    </location>
</feature>
<dbReference type="Pfam" id="PF03477">
    <property type="entry name" value="ATP-cone"/>
    <property type="match status" value="1"/>
</dbReference>
<dbReference type="PROSITE" id="PS51161">
    <property type="entry name" value="ATP_CONE"/>
    <property type="match status" value="1"/>
</dbReference>
<dbReference type="InterPro" id="IPR000788">
    <property type="entry name" value="RNR_lg_C"/>
</dbReference>
<sequence length="1216" mass="138503">MEVMHVVKRDGTKETVSFDKVSNRLGKLVKGDGNQKELKVDYIALAQKVCGDMYSGVRTYELDELSAQTCAGLITECVDYGILASRLAISNHHKRTSPSFSETIQILYESTNKLGKRVQLVTKDVYNTVMKHKVKLNQIIDYSRDYDIDYFGFKTLEKSYLLKVNGEIVERPQHMFLRVSLGIHGSDIKSAIQCYNALSQKKCIHATPTLFNAGTVNGQLASCFLMGINSDSIVGIYDALKDTALISKNSGGIGIHIHDIRASGAEIAGGTGISNGIVPMLRVFNNTARYVDQCVTPNTYIYTTDGPLAIQDVVEGNTQIYNSTGNIETIKKVLEHSYNGTVYNINTMHCIDSLKVTGEHPVFVLSNQKKGVNYDVIKNRLDKKLIKMEWKEVKDLNEDDMMIYRIPKYEKDDSSLSEKDCYIYGVILGDGSLSNEKDYGYISLNHTTKQHILEKCEEYFKNNYTEYSIEESKDNSDSVRIRWNKSNTLPFRYSDIYDSNKEKHISKRWIHLPSKKIQYILKGLIDTDGCNSEKELTFDTTSRQLCECFRFILLRMGIPSSGYTRDRIGESHETKRGTITNKKLSYCVRVPRMELISKLIDTKTDGQFFKFFSYTDESENSFVMSRIKSISEEYYSGTLYDLQMEKTHDYMLHQGLVHNGGGKRNGSFAIYLEPWHLDIHDFLQLRKNQGFEEVRARDLFYAMWIPDLFMKRVQENGKWTLMCPHACPGLSDVYGDDFEELYTKYESMGRGKEVNAQEIWFSILESQTETGTPYILFKDSCNKKSNQKNLGTIKSSNLCCEIVEHTSKDETAVCNLASISLPACVIKPNIKDGISIVGIPKCAFCLLAKAWCDRWDLDYTYEQLPGPEVGKKYPQISVNDFKGGFTDFVEAFPVNYDYEALTNITKQLVRNLNKVIDKSTYPIESARRSNIRHRPIGIGVQGLADVFMKMRIGFDSQKAKFINEKIFETIYFAAVQESMTMAMKKAEKKKVTNPSQKYPGAYSTFEGSPMQQGQFQFDLWDKIPSKSEPCYDWESLRKEVKKYGIMNSLLVAPMPTASTAQILGNTECFEPITSNIYVRRTLAGEFVLMNKYLQEDLESLNIWNGELKNSILANDGSIQHLNIPNIIKDTYKTVWEISQRVLIDLAADRGKYICQSQSLNLFVREAKFDIITSMLFHAWKVGLKTGVYYLRTRPQSKAQSFTIAPKEEAVCESCSG</sequence>
<dbReference type="Gene3D" id="3.10.28.10">
    <property type="entry name" value="Homing endonucleases"/>
    <property type="match status" value="1"/>
</dbReference>
<evidence type="ECO:0000256" key="6">
    <source>
        <dbReference type="ARBA" id="ARBA00022840"/>
    </source>
</evidence>
<dbReference type="SUPFAM" id="SSF48168">
    <property type="entry name" value="R1 subunit of ribonucleotide reductase, N-terminal domain"/>
    <property type="match status" value="1"/>
</dbReference>
<keyword evidence="9" id="KW-0215">Deoxyribonucleotide synthesis</keyword>
<dbReference type="InterPro" id="IPR003586">
    <property type="entry name" value="Hint_dom_C"/>
</dbReference>
<dbReference type="CDD" id="cd00081">
    <property type="entry name" value="Hint"/>
    <property type="match status" value="1"/>
</dbReference>
<proteinExistence type="inferred from homology"/>
<dbReference type="Pfam" id="PF00317">
    <property type="entry name" value="Ribonuc_red_lgN"/>
    <property type="match status" value="1"/>
</dbReference>
<dbReference type="SUPFAM" id="SSF51998">
    <property type="entry name" value="PFL-like glycyl radical enzymes"/>
    <property type="match status" value="2"/>
</dbReference>
<organism evidence="12">
    <name type="scientific">viral metagenome</name>
    <dbReference type="NCBI Taxonomy" id="1070528"/>
    <lineage>
        <taxon>unclassified sequences</taxon>
        <taxon>metagenomes</taxon>
        <taxon>organismal metagenomes</taxon>
    </lineage>
</organism>
<evidence type="ECO:0000256" key="4">
    <source>
        <dbReference type="ARBA" id="ARBA00022741"/>
    </source>
</evidence>
<dbReference type="InterPro" id="IPR006142">
    <property type="entry name" value="INTEIN"/>
</dbReference>
<dbReference type="GO" id="GO:0005971">
    <property type="term" value="C:ribonucleoside-diphosphate reductase complex"/>
    <property type="evidence" value="ECO:0007669"/>
    <property type="project" value="TreeGrafter"/>
</dbReference>
<reference evidence="12" key="1">
    <citation type="journal article" date="2020" name="Nature">
        <title>Giant virus diversity and host interactions through global metagenomics.</title>
        <authorList>
            <person name="Schulz F."/>
            <person name="Roux S."/>
            <person name="Paez-Espino D."/>
            <person name="Jungbluth S."/>
            <person name="Walsh D.A."/>
            <person name="Denef V.J."/>
            <person name="McMahon K.D."/>
            <person name="Konstantinidis K.T."/>
            <person name="Eloe-Fadrosh E.A."/>
            <person name="Kyrpides N.C."/>
            <person name="Woyke T."/>
        </authorList>
    </citation>
    <scope>NUCLEOTIDE SEQUENCE</scope>
    <source>
        <strain evidence="12">GVMAG-S-ERX555907-63</strain>
    </source>
</reference>
<dbReference type="InterPro" id="IPR004042">
    <property type="entry name" value="Intein_endonuc_central"/>
</dbReference>
<dbReference type="InterPro" id="IPR013509">
    <property type="entry name" value="RNR_lsu_N"/>
</dbReference>
<dbReference type="UniPathway" id="UPA00326"/>
<dbReference type="InterPro" id="IPR027434">
    <property type="entry name" value="Homing_endonucl"/>
</dbReference>
<evidence type="ECO:0000256" key="7">
    <source>
        <dbReference type="ARBA" id="ARBA00023000"/>
    </source>
</evidence>
<name>A0A6C0L2K6_9ZZZZ</name>
<dbReference type="SUPFAM" id="SSF55608">
    <property type="entry name" value="Homing endonucleases"/>
    <property type="match status" value="1"/>
</dbReference>
<evidence type="ECO:0000259" key="11">
    <source>
        <dbReference type="PROSITE" id="PS51161"/>
    </source>
</evidence>
<dbReference type="SUPFAM" id="SSF51294">
    <property type="entry name" value="Hedgehog/intein (Hint) domain"/>
    <property type="match status" value="1"/>
</dbReference>
<dbReference type="PRINTS" id="PR00379">
    <property type="entry name" value="INTEIN"/>
</dbReference>
<dbReference type="Gene3D" id="3.20.70.20">
    <property type="match status" value="2"/>
</dbReference>
<dbReference type="SMART" id="SM00305">
    <property type="entry name" value="HintC"/>
    <property type="match status" value="1"/>
</dbReference>
<keyword evidence="7" id="KW-0651">Protein splicing</keyword>
<dbReference type="GO" id="GO:0009263">
    <property type="term" value="P:deoxyribonucleotide biosynthetic process"/>
    <property type="evidence" value="ECO:0007669"/>
    <property type="project" value="UniProtKB-KW"/>
</dbReference>
<protein>
    <recommendedName>
        <fullName evidence="2">ribonucleoside-diphosphate reductase</fullName>
        <ecNumber evidence="2">1.17.4.1</ecNumber>
    </recommendedName>
</protein>
<dbReference type="Pfam" id="PF02867">
    <property type="entry name" value="Ribonuc_red_lgC"/>
    <property type="match status" value="2"/>
</dbReference>
<keyword evidence="8" id="KW-0560">Oxidoreductase</keyword>
<dbReference type="NCBIfam" id="TIGR02506">
    <property type="entry name" value="NrdE_NrdA"/>
    <property type="match status" value="1"/>
</dbReference>
<dbReference type="GO" id="GO:0005524">
    <property type="term" value="F:ATP binding"/>
    <property type="evidence" value="ECO:0007669"/>
    <property type="project" value="UniProtKB-KW"/>
</dbReference>
<dbReference type="PROSITE" id="PS50817">
    <property type="entry name" value="INTEIN_N_TER"/>
    <property type="match status" value="1"/>
</dbReference>
<dbReference type="PRINTS" id="PR01183">
    <property type="entry name" value="RIBORDTASEM1"/>
</dbReference>
<keyword evidence="5" id="KW-0068">Autocatalytic cleavage</keyword>
<keyword evidence="6" id="KW-0067">ATP-binding</keyword>
<evidence type="ECO:0000259" key="10">
    <source>
        <dbReference type="PROSITE" id="PS50819"/>
    </source>
</evidence>
<keyword evidence="4" id="KW-0547">Nucleotide-binding</keyword>
<dbReference type="InterPro" id="IPR039718">
    <property type="entry name" value="Rrm1"/>
</dbReference>
<dbReference type="NCBIfam" id="TIGR01445">
    <property type="entry name" value="intein_Nterm"/>
    <property type="match status" value="1"/>
</dbReference>
<dbReference type="AlphaFoldDB" id="A0A6C0L2K6"/>
<evidence type="ECO:0000256" key="3">
    <source>
        <dbReference type="ARBA" id="ARBA00022533"/>
    </source>
</evidence>
<evidence type="ECO:0000256" key="8">
    <source>
        <dbReference type="ARBA" id="ARBA00023002"/>
    </source>
</evidence>
<dbReference type="SMART" id="SM00306">
    <property type="entry name" value="HintN"/>
    <property type="match status" value="1"/>
</dbReference>
<dbReference type="EMBL" id="MN741022">
    <property type="protein sequence ID" value="QHU23080.1"/>
    <property type="molecule type" value="Genomic_DNA"/>
</dbReference>
<dbReference type="PANTHER" id="PTHR11573">
    <property type="entry name" value="RIBONUCLEOSIDE-DIPHOSPHATE REDUCTASE LARGE CHAIN"/>
    <property type="match status" value="1"/>
</dbReference>
<feature type="domain" description="ATP-cone" evidence="11">
    <location>
        <begin position="4"/>
        <end position="98"/>
    </location>
</feature>
<dbReference type="PROSITE" id="PS50819">
    <property type="entry name" value="INTEIN_ENDONUCLEASE"/>
    <property type="match status" value="1"/>
</dbReference>
<dbReference type="InterPro" id="IPR006141">
    <property type="entry name" value="Intein_N"/>
</dbReference>
<keyword evidence="3" id="KW-0021">Allosteric enzyme</keyword>
<dbReference type="InterPro" id="IPR004860">
    <property type="entry name" value="LAGLIDADG_dom"/>
</dbReference>
<dbReference type="GO" id="GO:0004748">
    <property type="term" value="F:ribonucleoside-diphosphate reductase activity, thioredoxin disulfide as acceptor"/>
    <property type="evidence" value="ECO:0007669"/>
    <property type="project" value="UniProtKB-EC"/>
</dbReference>
<dbReference type="GO" id="GO:0004519">
    <property type="term" value="F:endonuclease activity"/>
    <property type="evidence" value="ECO:0007669"/>
    <property type="project" value="InterPro"/>
</dbReference>
<dbReference type="InterPro" id="IPR005144">
    <property type="entry name" value="ATP-cone_dom"/>
</dbReference>
<dbReference type="EC" id="1.17.4.1" evidence="2"/>
<evidence type="ECO:0000256" key="2">
    <source>
        <dbReference type="ARBA" id="ARBA00012274"/>
    </source>
</evidence>
<evidence type="ECO:0000313" key="12">
    <source>
        <dbReference type="EMBL" id="QHU23080.1"/>
    </source>
</evidence>
<dbReference type="InterPro" id="IPR008926">
    <property type="entry name" value="RNR_R1-su_N"/>
</dbReference>
<evidence type="ECO:0000256" key="1">
    <source>
        <dbReference type="ARBA" id="ARBA00010406"/>
    </source>
</evidence>
<dbReference type="PANTHER" id="PTHR11573:SF6">
    <property type="entry name" value="RIBONUCLEOSIDE-DIPHOSPHATE REDUCTASE LARGE SUBUNIT"/>
    <property type="match status" value="1"/>
</dbReference>
<dbReference type="GO" id="GO:0016539">
    <property type="term" value="P:intein-mediated protein splicing"/>
    <property type="evidence" value="ECO:0007669"/>
    <property type="project" value="InterPro"/>
</dbReference>
<evidence type="ECO:0000256" key="9">
    <source>
        <dbReference type="ARBA" id="ARBA00023116"/>
    </source>
</evidence>
<dbReference type="InterPro" id="IPR036844">
    <property type="entry name" value="Hint_dom_sf"/>
</dbReference>